<dbReference type="EMBL" id="VNHU01000002">
    <property type="protein sequence ID" value="TYP76091.1"/>
    <property type="molecule type" value="Genomic_DNA"/>
</dbReference>
<feature type="transmembrane region" description="Helical" evidence="1">
    <location>
        <begin position="7"/>
        <end position="31"/>
    </location>
</feature>
<sequence>MIKKEIGLGLAIGLIANTFGFILCVLVFSMLSVSGLSFTETLAASIKNDTFGNLITLGAILNLGAFFLFLKQNKPYRARGVLLATLFAAIVIMISKFL</sequence>
<gene>
    <name evidence="2" type="ORF">BD809_102306</name>
</gene>
<evidence type="ECO:0000313" key="2">
    <source>
        <dbReference type="EMBL" id="TYP76091.1"/>
    </source>
</evidence>
<dbReference type="RefSeq" id="WP_148781693.1">
    <property type="nucleotide sequence ID" value="NZ_VNHU01000002.1"/>
</dbReference>
<comment type="caution">
    <text evidence="2">The sequence shown here is derived from an EMBL/GenBank/DDBJ whole genome shotgun (WGS) entry which is preliminary data.</text>
</comment>
<dbReference type="AlphaFoldDB" id="A0A5S5C9K6"/>
<keyword evidence="3" id="KW-1185">Reference proteome</keyword>
<proteinExistence type="predicted"/>
<evidence type="ECO:0000256" key="1">
    <source>
        <dbReference type="SAM" id="Phobius"/>
    </source>
</evidence>
<keyword evidence="1" id="KW-0812">Transmembrane</keyword>
<dbReference type="OrthoDB" id="1362378at2"/>
<protein>
    <submittedName>
        <fullName evidence="2">Uncharacterized protein</fullName>
    </submittedName>
</protein>
<keyword evidence="1" id="KW-0472">Membrane</keyword>
<organism evidence="2 3">
    <name type="scientific">Aquimarina intermedia</name>
    <dbReference type="NCBI Taxonomy" id="350814"/>
    <lineage>
        <taxon>Bacteria</taxon>
        <taxon>Pseudomonadati</taxon>
        <taxon>Bacteroidota</taxon>
        <taxon>Flavobacteriia</taxon>
        <taxon>Flavobacteriales</taxon>
        <taxon>Flavobacteriaceae</taxon>
        <taxon>Aquimarina</taxon>
    </lineage>
</organism>
<feature type="transmembrane region" description="Helical" evidence="1">
    <location>
        <begin position="51"/>
        <end position="69"/>
    </location>
</feature>
<dbReference type="Proteomes" id="UP000324376">
    <property type="component" value="Unassembled WGS sequence"/>
</dbReference>
<evidence type="ECO:0000313" key="3">
    <source>
        <dbReference type="Proteomes" id="UP000324376"/>
    </source>
</evidence>
<name>A0A5S5C9K6_9FLAO</name>
<keyword evidence="1" id="KW-1133">Transmembrane helix</keyword>
<reference evidence="2 3" key="1">
    <citation type="submission" date="2019-07" db="EMBL/GenBank/DDBJ databases">
        <title>Genomic Encyclopedia of Archaeal and Bacterial Type Strains, Phase II (KMG-II): from individual species to whole genera.</title>
        <authorList>
            <person name="Goeker M."/>
        </authorList>
    </citation>
    <scope>NUCLEOTIDE SEQUENCE [LARGE SCALE GENOMIC DNA]</scope>
    <source>
        <strain evidence="2 3">DSM 17527</strain>
    </source>
</reference>
<accession>A0A5S5C9K6</accession>
<feature type="transmembrane region" description="Helical" evidence="1">
    <location>
        <begin position="81"/>
        <end position="97"/>
    </location>
</feature>